<dbReference type="Gene3D" id="1.10.10.10">
    <property type="entry name" value="Winged helix-like DNA-binding domain superfamily/Winged helix DNA-binding domain"/>
    <property type="match status" value="1"/>
</dbReference>
<dbReference type="STRING" id="882082.SaccyDRAFT_3879"/>
<feature type="domain" description="HTH marR-type" evidence="1">
    <location>
        <begin position="26"/>
        <end position="159"/>
    </location>
</feature>
<keyword evidence="3" id="KW-1185">Reference proteome</keyword>
<evidence type="ECO:0000259" key="1">
    <source>
        <dbReference type="PROSITE" id="PS50995"/>
    </source>
</evidence>
<dbReference type="Proteomes" id="UP000002791">
    <property type="component" value="Chromosome"/>
</dbReference>
<dbReference type="AlphaFoldDB" id="H5XGX6"/>
<dbReference type="HOGENOM" id="CLU_083287_27_5_11"/>
<dbReference type="GO" id="GO:0003700">
    <property type="term" value="F:DNA-binding transcription factor activity"/>
    <property type="evidence" value="ECO:0007669"/>
    <property type="project" value="InterPro"/>
</dbReference>
<accession>H5XGX6</accession>
<dbReference type="SUPFAM" id="SSF46785">
    <property type="entry name" value="Winged helix' DNA-binding domain"/>
    <property type="match status" value="1"/>
</dbReference>
<evidence type="ECO:0000313" key="3">
    <source>
        <dbReference type="Proteomes" id="UP000002791"/>
    </source>
</evidence>
<dbReference type="InterPro" id="IPR036388">
    <property type="entry name" value="WH-like_DNA-bd_sf"/>
</dbReference>
<dbReference type="PANTHER" id="PTHR33164:SF104">
    <property type="entry name" value="TRANSCRIPTIONAL REGULATORY PROTEIN"/>
    <property type="match status" value="1"/>
</dbReference>
<name>H5XGX6_9PSEU</name>
<protein>
    <submittedName>
        <fullName evidence="2">Transcriptional regulator</fullName>
    </submittedName>
</protein>
<organism evidence="2 3">
    <name type="scientific">Saccharomonospora cyanea NA-134</name>
    <dbReference type="NCBI Taxonomy" id="882082"/>
    <lineage>
        <taxon>Bacteria</taxon>
        <taxon>Bacillati</taxon>
        <taxon>Actinomycetota</taxon>
        <taxon>Actinomycetes</taxon>
        <taxon>Pseudonocardiales</taxon>
        <taxon>Pseudonocardiaceae</taxon>
        <taxon>Saccharomonospora</taxon>
    </lineage>
</organism>
<dbReference type="RefSeq" id="WP_005458642.1">
    <property type="nucleotide sequence ID" value="NZ_CM001440.1"/>
</dbReference>
<reference evidence="2 3" key="1">
    <citation type="submission" date="2011-11" db="EMBL/GenBank/DDBJ databases">
        <title>The Noncontiguous Finished sequence of Saccharomonospora cyanea NA-134.</title>
        <authorList>
            <consortium name="US DOE Joint Genome Institute"/>
            <person name="Lucas S."/>
            <person name="Han J."/>
            <person name="Lapidus A."/>
            <person name="Cheng J.-F."/>
            <person name="Goodwin L."/>
            <person name="Pitluck S."/>
            <person name="Peters L."/>
            <person name="Ovchinnikova G."/>
            <person name="Lu M."/>
            <person name="Detter J.C."/>
            <person name="Han C."/>
            <person name="Tapia R."/>
            <person name="Land M."/>
            <person name="Hauser L."/>
            <person name="Kyrpides N."/>
            <person name="Ivanova N."/>
            <person name="Pagani I."/>
            <person name="Brambilla E.-M."/>
            <person name="Klenk H.-P."/>
            <person name="Woyke T."/>
        </authorList>
    </citation>
    <scope>NUCLEOTIDE SEQUENCE [LARGE SCALE GENOMIC DNA]</scope>
    <source>
        <strain evidence="2 3">NA-134</strain>
    </source>
</reference>
<evidence type="ECO:0000313" key="2">
    <source>
        <dbReference type="EMBL" id="EHR62703.1"/>
    </source>
</evidence>
<dbReference type="PANTHER" id="PTHR33164">
    <property type="entry name" value="TRANSCRIPTIONAL REGULATOR, MARR FAMILY"/>
    <property type="match status" value="1"/>
</dbReference>
<dbReference type="EMBL" id="CM001440">
    <property type="protein sequence ID" value="EHR62703.1"/>
    <property type="molecule type" value="Genomic_DNA"/>
</dbReference>
<gene>
    <name evidence="2" type="ORF">SaccyDRAFT_3879</name>
</gene>
<dbReference type="OrthoDB" id="3237509at2"/>
<sequence>MDRTPDLIAAARKQWREVHPDTDTSSMDVIGRVFRAAAVLRRRLDTVLAEEGLNRAEFDLLCALRRSGGPVTVGRLGEQTVSSGAATTKRLHNLSERGLLQRTTDERDRRVAYVHLTDLGREVIDRAFHRNLTAEQRVLDPLPDERREELTHGLTALLSTLEGLPPTAD</sequence>
<dbReference type="InterPro" id="IPR039422">
    <property type="entry name" value="MarR/SlyA-like"/>
</dbReference>
<dbReference type="GO" id="GO:0006950">
    <property type="term" value="P:response to stress"/>
    <property type="evidence" value="ECO:0007669"/>
    <property type="project" value="TreeGrafter"/>
</dbReference>
<dbReference type="InterPro" id="IPR036390">
    <property type="entry name" value="WH_DNA-bd_sf"/>
</dbReference>
<dbReference type="SMART" id="SM00347">
    <property type="entry name" value="HTH_MARR"/>
    <property type="match status" value="1"/>
</dbReference>
<dbReference type="Pfam" id="PF12802">
    <property type="entry name" value="MarR_2"/>
    <property type="match status" value="1"/>
</dbReference>
<dbReference type="eggNOG" id="COG1846">
    <property type="taxonomic scope" value="Bacteria"/>
</dbReference>
<dbReference type="PROSITE" id="PS50995">
    <property type="entry name" value="HTH_MARR_2"/>
    <property type="match status" value="1"/>
</dbReference>
<proteinExistence type="predicted"/>
<dbReference type="InterPro" id="IPR000835">
    <property type="entry name" value="HTH_MarR-typ"/>
</dbReference>